<protein>
    <submittedName>
        <fullName evidence="1">Transcriptional regulator ATRX</fullName>
    </submittedName>
</protein>
<sequence>EERKAAWEDFENEKTRPPPVPFNAYNIHNGMVPGLLAQQQQQLAYAALAAMLRKDMPNINDDQIRNMLPLIYNSNPALMQKMSE</sequence>
<evidence type="ECO:0000313" key="1">
    <source>
        <dbReference type="EMBL" id="JAA77543.1"/>
    </source>
</evidence>
<dbReference type="AlphaFoldDB" id="S4NPR9"/>
<organism evidence="1">
    <name type="scientific">Pararge aegeria</name>
    <name type="common">speckled wood butterfly</name>
    <dbReference type="NCBI Taxonomy" id="116150"/>
    <lineage>
        <taxon>Eukaryota</taxon>
        <taxon>Metazoa</taxon>
        <taxon>Ecdysozoa</taxon>
        <taxon>Arthropoda</taxon>
        <taxon>Hexapoda</taxon>
        <taxon>Insecta</taxon>
        <taxon>Pterygota</taxon>
        <taxon>Neoptera</taxon>
        <taxon>Endopterygota</taxon>
        <taxon>Lepidoptera</taxon>
        <taxon>Glossata</taxon>
        <taxon>Ditrysia</taxon>
        <taxon>Papilionoidea</taxon>
        <taxon>Nymphalidae</taxon>
        <taxon>Satyrinae</taxon>
        <taxon>Satyrini</taxon>
        <taxon>Parargina</taxon>
        <taxon>Pararge</taxon>
    </lineage>
</organism>
<reference evidence="1" key="1">
    <citation type="journal article" date="2013" name="BMC Genomics">
        <title>Unscrambling butterfly oogenesis.</title>
        <authorList>
            <person name="Carter J.M."/>
            <person name="Baker S.C."/>
            <person name="Pink R."/>
            <person name="Carter D.R."/>
            <person name="Collins A."/>
            <person name="Tomlin J."/>
            <person name="Gibbs M."/>
            <person name="Breuker C.J."/>
        </authorList>
    </citation>
    <scope>NUCLEOTIDE SEQUENCE</scope>
    <source>
        <tissue evidence="1">Ovary</tissue>
    </source>
</reference>
<dbReference type="EMBL" id="GAIX01015017">
    <property type="protein sequence ID" value="JAA77543.1"/>
    <property type="molecule type" value="Transcribed_RNA"/>
</dbReference>
<name>S4NPR9_9NEOP</name>
<accession>S4NPR9</accession>
<feature type="non-terminal residue" evidence="1">
    <location>
        <position position="1"/>
    </location>
</feature>
<reference evidence="1" key="2">
    <citation type="submission" date="2013-05" db="EMBL/GenBank/DDBJ databases">
        <authorList>
            <person name="Carter J.-M."/>
            <person name="Baker S.C."/>
            <person name="Pink R."/>
            <person name="Carter D.R.F."/>
            <person name="Collins A."/>
            <person name="Tomlin J."/>
            <person name="Gibbs M."/>
            <person name="Breuker C.J."/>
        </authorList>
    </citation>
    <scope>NUCLEOTIDE SEQUENCE</scope>
    <source>
        <tissue evidence="1">Ovary</tissue>
    </source>
</reference>
<feature type="non-terminal residue" evidence="1">
    <location>
        <position position="84"/>
    </location>
</feature>
<proteinExistence type="predicted"/>